<dbReference type="RefSeq" id="WP_339587735.1">
    <property type="nucleotide sequence ID" value="NZ_JBBHJZ010000003.1"/>
</dbReference>
<reference evidence="6 7" key="1">
    <citation type="submission" date="2024-03" db="EMBL/GenBank/DDBJ databases">
        <authorList>
            <person name="Jo J.-H."/>
        </authorList>
    </citation>
    <scope>NUCLEOTIDE SEQUENCE [LARGE SCALE GENOMIC DNA]</scope>
    <source>
        <strain evidence="6 7">PS1R-30</strain>
    </source>
</reference>
<comment type="caution">
    <text evidence="6">The sequence shown here is derived from an EMBL/GenBank/DDBJ whole genome shotgun (WGS) entry which is preliminary data.</text>
</comment>
<comment type="similarity">
    <text evidence="1 5">Belongs to the transferase hexapeptide repeat family.</text>
</comment>
<dbReference type="SUPFAM" id="SSF51161">
    <property type="entry name" value="Trimeric LpxA-like enzymes"/>
    <property type="match status" value="1"/>
</dbReference>
<organism evidence="6 7">
    <name type="scientific">Novosphingobium anseongense</name>
    <dbReference type="NCBI Taxonomy" id="3133436"/>
    <lineage>
        <taxon>Bacteria</taxon>
        <taxon>Pseudomonadati</taxon>
        <taxon>Pseudomonadota</taxon>
        <taxon>Alphaproteobacteria</taxon>
        <taxon>Sphingomonadales</taxon>
        <taxon>Sphingomonadaceae</taxon>
        <taxon>Novosphingobium</taxon>
    </lineage>
</organism>
<dbReference type="InterPro" id="IPR018357">
    <property type="entry name" value="Hexapep_transf_CS"/>
</dbReference>
<dbReference type="InterPro" id="IPR053376">
    <property type="entry name" value="Serine_acetyltransferase"/>
</dbReference>
<keyword evidence="3" id="KW-0677">Repeat</keyword>
<evidence type="ECO:0000256" key="3">
    <source>
        <dbReference type="ARBA" id="ARBA00022737"/>
    </source>
</evidence>
<dbReference type="EC" id="2.3.1.30" evidence="5"/>
<dbReference type="InterPro" id="IPR005881">
    <property type="entry name" value="Ser_O-AcTrfase"/>
</dbReference>
<keyword evidence="7" id="KW-1185">Reference proteome</keyword>
<dbReference type="InterPro" id="IPR045304">
    <property type="entry name" value="LbH_SAT"/>
</dbReference>
<dbReference type="Gene3D" id="2.160.10.10">
    <property type="entry name" value="Hexapeptide repeat proteins"/>
    <property type="match status" value="1"/>
</dbReference>
<evidence type="ECO:0000313" key="6">
    <source>
        <dbReference type="EMBL" id="MEJ5977780.1"/>
    </source>
</evidence>
<evidence type="ECO:0000313" key="7">
    <source>
        <dbReference type="Proteomes" id="UP001361239"/>
    </source>
</evidence>
<dbReference type="PROSITE" id="PS00101">
    <property type="entry name" value="HEXAPEP_TRANSFERASES"/>
    <property type="match status" value="1"/>
</dbReference>
<evidence type="ECO:0000256" key="2">
    <source>
        <dbReference type="ARBA" id="ARBA00022679"/>
    </source>
</evidence>
<evidence type="ECO:0000256" key="4">
    <source>
        <dbReference type="ARBA" id="ARBA00023315"/>
    </source>
</evidence>
<keyword evidence="4 5" id="KW-0012">Acyltransferase</keyword>
<gene>
    <name evidence="6" type="primary">epsC</name>
    <name evidence="6" type="ORF">WG901_14115</name>
</gene>
<dbReference type="PANTHER" id="PTHR42811">
    <property type="entry name" value="SERINE ACETYLTRANSFERASE"/>
    <property type="match status" value="1"/>
</dbReference>
<evidence type="ECO:0000256" key="5">
    <source>
        <dbReference type="PIRNR" id="PIRNR000441"/>
    </source>
</evidence>
<accession>A0ABU8RXH0</accession>
<dbReference type="Proteomes" id="UP001361239">
    <property type="component" value="Unassembled WGS sequence"/>
</dbReference>
<name>A0ABU8RXH0_9SPHN</name>
<dbReference type="CDD" id="cd03354">
    <property type="entry name" value="LbH_SAT"/>
    <property type="match status" value="1"/>
</dbReference>
<evidence type="ECO:0000256" key="1">
    <source>
        <dbReference type="ARBA" id="ARBA00007274"/>
    </source>
</evidence>
<dbReference type="InterPro" id="IPR011004">
    <property type="entry name" value="Trimer_LpxA-like_sf"/>
</dbReference>
<comment type="catalytic activity">
    <reaction evidence="5">
        <text>L-serine + acetyl-CoA = O-acetyl-L-serine + CoA</text>
        <dbReference type="Rhea" id="RHEA:24560"/>
        <dbReference type="ChEBI" id="CHEBI:33384"/>
        <dbReference type="ChEBI" id="CHEBI:57287"/>
        <dbReference type="ChEBI" id="CHEBI:57288"/>
        <dbReference type="ChEBI" id="CHEBI:58340"/>
        <dbReference type="EC" id="2.3.1.30"/>
    </reaction>
</comment>
<dbReference type="EMBL" id="JBBHJZ010000003">
    <property type="protein sequence ID" value="MEJ5977780.1"/>
    <property type="molecule type" value="Genomic_DNA"/>
</dbReference>
<dbReference type="InterPro" id="IPR001451">
    <property type="entry name" value="Hexapep"/>
</dbReference>
<keyword evidence="2 5" id="KW-0808">Transferase</keyword>
<proteinExistence type="inferred from homology"/>
<dbReference type="NCBIfam" id="NF041874">
    <property type="entry name" value="EPS_EpsC"/>
    <property type="match status" value="1"/>
</dbReference>
<protein>
    <recommendedName>
        <fullName evidence="5">Serine acetyltransferase</fullName>
        <ecNumber evidence="5">2.3.1.30</ecNumber>
    </recommendedName>
</protein>
<sequence>MHGRPPTPPRPSFRAAVRSDLARYAAAEGRNVTWKFALRMIFLMPGFQFVLARRIQDRLYRLPVVGRAMGRVWWWWTCRSFGAEIAIAASVGHGLYVPHPYGIVVGECAMGDGVTILQNVTIGKRSRAAGGIPVIGDGVYLAAGAVIVGDVTIGPNASIGANAVVLNDIPAGATAVGAPAKPMGKTAAKPLSNAVI</sequence>
<dbReference type="Pfam" id="PF00132">
    <property type="entry name" value="Hexapep"/>
    <property type="match status" value="1"/>
</dbReference>
<dbReference type="PIRSF" id="PIRSF000441">
    <property type="entry name" value="CysE"/>
    <property type="match status" value="1"/>
</dbReference>